<dbReference type="OrthoDB" id="10063916at2759"/>
<feature type="compositionally biased region" description="Low complexity" evidence="2">
    <location>
        <begin position="165"/>
        <end position="175"/>
    </location>
</feature>
<evidence type="ECO:0000313" key="6">
    <source>
        <dbReference type="WBParaSite" id="ECPE_0000250401-mRNA-1"/>
    </source>
</evidence>
<dbReference type="GO" id="GO:0005634">
    <property type="term" value="C:nucleus"/>
    <property type="evidence" value="ECO:0007669"/>
    <property type="project" value="TreeGrafter"/>
</dbReference>
<dbReference type="WBParaSite" id="ECPE_0000250401-mRNA-1">
    <property type="protein sequence ID" value="ECPE_0000250401-mRNA-1"/>
    <property type="gene ID" value="ECPE_0000250401"/>
</dbReference>
<evidence type="ECO:0000259" key="3">
    <source>
        <dbReference type="PROSITE" id="PS50157"/>
    </source>
</evidence>
<evidence type="ECO:0000256" key="1">
    <source>
        <dbReference type="PROSITE-ProRule" id="PRU00042"/>
    </source>
</evidence>
<organism evidence="6">
    <name type="scientific">Echinostoma caproni</name>
    <dbReference type="NCBI Taxonomy" id="27848"/>
    <lineage>
        <taxon>Eukaryota</taxon>
        <taxon>Metazoa</taxon>
        <taxon>Spiralia</taxon>
        <taxon>Lophotrochozoa</taxon>
        <taxon>Platyhelminthes</taxon>
        <taxon>Trematoda</taxon>
        <taxon>Digenea</taxon>
        <taxon>Plagiorchiida</taxon>
        <taxon>Echinostomata</taxon>
        <taxon>Echinostomatoidea</taxon>
        <taxon>Echinostomatidae</taxon>
        <taxon>Echinostoma</taxon>
    </lineage>
</organism>
<dbReference type="InterPro" id="IPR013087">
    <property type="entry name" value="Znf_C2H2_type"/>
</dbReference>
<dbReference type="AlphaFoldDB" id="A0A183A6B9"/>
<reference evidence="4 5" key="2">
    <citation type="submission" date="2018-11" db="EMBL/GenBank/DDBJ databases">
        <authorList>
            <consortium name="Pathogen Informatics"/>
        </authorList>
    </citation>
    <scope>NUCLEOTIDE SEQUENCE [LARGE SCALE GENOMIC DNA]</scope>
    <source>
        <strain evidence="4 5">Egypt</strain>
    </source>
</reference>
<keyword evidence="5" id="KW-1185">Reference proteome</keyword>
<evidence type="ECO:0000256" key="2">
    <source>
        <dbReference type="SAM" id="MobiDB-lite"/>
    </source>
</evidence>
<name>A0A183A6B9_9TREM</name>
<dbReference type="PROSITE" id="PS50157">
    <property type="entry name" value="ZINC_FINGER_C2H2_2"/>
    <property type="match status" value="1"/>
</dbReference>
<feature type="region of interest" description="Disordered" evidence="2">
    <location>
        <begin position="399"/>
        <end position="423"/>
    </location>
</feature>
<sequence length="423" mass="46322">MRAIEVWEPVGFSPQLGLVNGKPRELLKSTLRPVEHDMHLIHIDNQQTNLPSTRANLFSPVQSQLSRGPVPSMMMGPIPIQSVPPSTNPLYGNQFGNGLFPSNPFQWSMGGLGSGSPTSQLTLPPLPPIGAISSASSTPSTGLEFAPVSMTSANRTTSQRSDPTNLLNGLSNGNKLPDDVKPDTLVKELLVWSQTMSQLQQTQKSQGTAENHPIHCMTQSKSTELMEGVVVASPVDEFSQSDCYDGGSGGDPNSVKSSTNPIRKYGSFEECSSIKCQSAGMREHYHCQSCEKIIVRREEMIRHAKWHRKREESLQYGFMRYSPGDNCAVTGCAHNGRQTHYHCLQPNCTKLARMRAPRPLPPPPFISVANCPGWKVGVSEVTTHDGCTSVTERLFLQCDDDDDDDDKTKPGVYDRGTSAVDQK</sequence>
<reference evidence="6" key="1">
    <citation type="submission" date="2016-06" db="UniProtKB">
        <authorList>
            <consortium name="WormBaseParasite"/>
        </authorList>
    </citation>
    <scope>IDENTIFICATION</scope>
</reference>
<evidence type="ECO:0000313" key="5">
    <source>
        <dbReference type="Proteomes" id="UP000272942"/>
    </source>
</evidence>
<protein>
    <submittedName>
        <fullName evidence="6">C2H2-type domain-containing protein</fullName>
    </submittedName>
</protein>
<dbReference type="PANTHER" id="PTHR12451">
    <property type="entry name" value="TRANSCRIPTION FACTOR CASTOR PROTEIN MING -RELATED"/>
    <property type="match status" value="1"/>
</dbReference>
<dbReference type="Proteomes" id="UP000272942">
    <property type="component" value="Unassembled WGS sequence"/>
</dbReference>
<dbReference type="GO" id="GO:0045664">
    <property type="term" value="P:regulation of neuron differentiation"/>
    <property type="evidence" value="ECO:0007669"/>
    <property type="project" value="TreeGrafter"/>
</dbReference>
<keyword evidence="1" id="KW-0862">Zinc</keyword>
<feature type="compositionally biased region" description="Polar residues" evidence="2">
    <location>
        <begin position="150"/>
        <end position="164"/>
    </location>
</feature>
<dbReference type="PANTHER" id="PTHR12451:SF0">
    <property type="entry name" value="ZINC FINGER PROTEIN CASTOR HOMOLOG 1"/>
    <property type="match status" value="1"/>
</dbReference>
<keyword evidence="1" id="KW-0479">Metal-binding</keyword>
<accession>A0A183A6B9</accession>
<gene>
    <name evidence="4" type="ORF">ECPE_LOCUS2504</name>
</gene>
<dbReference type="GO" id="GO:0008270">
    <property type="term" value="F:zinc ion binding"/>
    <property type="evidence" value="ECO:0007669"/>
    <property type="project" value="UniProtKB-KW"/>
</dbReference>
<feature type="region of interest" description="Disordered" evidence="2">
    <location>
        <begin position="150"/>
        <end position="181"/>
    </location>
</feature>
<proteinExistence type="predicted"/>
<dbReference type="EMBL" id="UZAN01039656">
    <property type="protein sequence ID" value="VDP66656.1"/>
    <property type="molecule type" value="Genomic_DNA"/>
</dbReference>
<dbReference type="GO" id="GO:0000981">
    <property type="term" value="F:DNA-binding transcription factor activity, RNA polymerase II-specific"/>
    <property type="evidence" value="ECO:0007669"/>
    <property type="project" value="TreeGrafter"/>
</dbReference>
<feature type="domain" description="C2H2-type" evidence="3">
    <location>
        <begin position="285"/>
        <end position="312"/>
    </location>
</feature>
<dbReference type="GO" id="GO:0045944">
    <property type="term" value="P:positive regulation of transcription by RNA polymerase II"/>
    <property type="evidence" value="ECO:0007669"/>
    <property type="project" value="TreeGrafter"/>
</dbReference>
<dbReference type="GO" id="GO:0000977">
    <property type="term" value="F:RNA polymerase II transcription regulatory region sequence-specific DNA binding"/>
    <property type="evidence" value="ECO:0007669"/>
    <property type="project" value="TreeGrafter"/>
</dbReference>
<evidence type="ECO:0000313" key="4">
    <source>
        <dbReference type="EMBL" id="VDP66656.1"/>
    </source>
</evidence>
<dbReference type="InterPro" id="IPR040373">
    <property type="entry name" value="CASZ1"/>
</dbReference>
<keyword evidence="1" id="KW-0863">Zinc-finger</keyword>
<dbReference type="PROSITE" id="PS00028">
    <property type="entry name" value="ZINC_FINGER_C2H2_1"/>
    <property type="match status" value="1"/>
</dbReference>